<keyword evidence="2" id="KW-0732">Signal</keyword>
<sequence length="145" mass="15035">MGPVCQWNILLSLVFFSDGTTAGTTKVVGGLESAGRLHKGRAGAARKGGRGLAWRRGGRRSGPSGAGAARARATRSRAAVRRVWRREMGRPGAHEARDPARPTALELVMARRWSWGWPGAGDVGGRVLELGAAGGGGLPATSEVG</sequence>
<feature type="signal peptide" evidence="2">
    <location>
        <begin position="1"/>
        <end position="22"/>
    </location>
</feature>
<reference evidence="3" key="2">
    <citation type="submission" date="2017-06" db="EMBL/GenBank/DDBJ databases">
        <title>WGS assembly of Brachypodium distachyon.</title>
        <authorList>
            <consortium name="The International Brachypodium Initiative"/>
            <person name="Lucas S."/>
            <person name="Harmon-Smith M."/>
            <person name="Lail K."/>
            <person name="Tice H."/>
            <person name="Grimwood J."/>
            <person name="Bruce D."/>
            <person name="Barry K."/>
            <person name="Shu S."/>
            <person name="Lindquist E."/>
            <person name="Wang M."/>
            <person name="Pitluck S."/>
            <person name="Vogel J.P."/>
            <person name="Garvin D.F."/>
            <person name="Mockler T.C."/>
            <person name="Schmutz J."/>
            <person name="Rokhsar D."/>
            <person name="Bevan M.W."/>
        </authorList>
    </citation>
    <scope>NUCLEOTIDE SEQUENCE</scope>
    <source>
        <strain evidence="3">Bd21</strain>
    </source>
</reference>
<feature type="region of interest" description="Disordered" evidence="1">
    <location>
        <begin position="40"/>
        <end position="74"/>
    </location>
</feature>
<dbReference type="EnsemblPlants" id="KQJ99927">
    <property type="protein sequence ID" value="KQJ99927"/>
    <property type="gene ID" value="BRADI_3g46066v3"/>
</dbReference>
<name>A0A0Q3FJW9_BRADI</name>
<feature type="chain" id="PRO_5035999536" evidence="2">
    <location>
        <begin position="23"/>
        <end position="145"/>
    </location>
</feature>
<dbReference type="Proteomes" id="UP000008810">
    <property type="component" value="Chromosome 3"/>
</dbReference>
<evidence type="ECO:0000313" key="4">
    <source>
        <dbReference type="EnsemblPlants" id="KQJ99927"/>
    </source>
</evidence>
<evidence type="ECO:0000313" key="5">
    <source>
        <dbReference type="Proteomes" id="UP000008810"/>
    </source>
</evidence>
<dbReference type="EMBL" id="CM000882">
    <property type="protein sequence ID" value="KQJ99927.1"/>
    <property type="molecule type" value="Genomic_DNA"/>
</dbReference>
<dbReference type="AlphaFoldDB" id="A0A0Q3FJW9"/>
<evidence type="ECO:0000313" key="3">
    <source>
        <dbReference type="EMBL" id="KQJ99927.1"/>
    </source>
</evidence>
<proteinExistence type="predicted"/>
<gene>
    <name evidence="3" type="ORF">BRADI_3g46066v3</name>
</gene>
<reference evidence="3 4" key="1">
    <citation type="journal article" date="2010" name="Nature">
        <title>Genome sequencing and analysis of the model grass Brachypodium distachyon.</title>
        <authorList>
            <consortium name="International Brachypodium Initiative"/>
        </authorList>
    </citation>
    <scope>NUCLEOTIDE SEQUENCE [LARGE SCALE GENOMIC DNA]</scope>
    <source>
        <strain evidence="3 4">Bd21</strain>
    </source>
</reference>
<evidence type="ECO:0000256" key="1">
    <source>
        <dbReference type="SAM" id="MobiDB-lite"/>
    </source>
</evidence>
<dbReference type="InParanoid" id="A0A0Q3FJW9"/>
<dbReference type="Gramene" id="KQJ99927">
    <property type="protein sequence ID" value="KQJ99927"/>
    <property type="gene ID" value="BRADI_3g46066v3"/>
</dbReference>
<organism evidence="3">
    <name type="scientific">Brachypodium distachyon</name>
    <name type="common">Purple false brome</name>
    <name type="synonym">Trachynia distachya</name>
    <dbReference type="NCBI Taxonomy" id="15368"/>
    <lineage>
        <taxon>Eukaryota</taxon>
        <taxon>Viridiplantae</taxon>
        <taxon>Streptophyta</taxon>
        <taxon>Embryophyta</taxon>
        <taxon>Tracheophyta</taxon>
        <taxon>Spermatophyta</taxon>
        <taxon>Magnoliopsida</taxon>
        <taxon>Liliopsida</taxon>
        <taxon>Poales</taxon>
        <taxon>Poaceae</taxon>
        <taxon>BOP clade</taxon>
        <taxon>Pooideae</taxon>
        <taxon>Stipodae</taxon>
        <taxon>Brachypodieae</taxon>
        <taxon>Brachypodium</taxon>
    </lineage>
</organism>
<keyword evidence="5" id="KW-1185">Reference proteome</keyword>
<evidence type="ECO:0000256" key="2">
    <source>
        <dbReference type="SAM" id="SignalP"/>
    </source>
</evidence>
<reference evidence="4" key="3">
    <citation type="submission" date="2018-08" db="UniProtKB">
        <authorList>
            <consortium name="EnsemblPlants"/>
        </authorList>
    </citation>
    <scope>IDENTIFICATION</scope>
    <source>
        <strain evidence="4">cv. Bd21</strain>
    </source>
</reference>
<feature type="compositionally biased region" description="Low complexity" evidence="1">
    <location>
        <begin position="61"/>
        <end position="71"/>
    </location>
</feature>
<accession>A0A0Q3FJW9</accession>
<protein>
    <submittedName>
        <fullName evidence="3 4">Uncharacterized protein</fullName>
    </submittedName>
</protein>